<keyword evidence="1 5" id="KW-0768">Sushi</keyword>
<comment type="caution">
    <text evidence="5">Lacks conserved residue(s) required for the propagation of feature annotation.</text>
</comment>
<keyword evidence="4" id="KW-0325">Glycoprotein</keyword>
<dbReference type="SUPFAM" id="SSF57535">
    <property type="entry name" value="Complement control module/SCR domain"/>
    <property type="match status" value="5"/>
</dbReference>
<dbReference type="PROSITE" id="PS50835">
    <property type="entry name" value="IG_LIKE"/>
    <property type="match status" value="1"/>
</dbReference>
<evidence type="ECO:0000256" key="5">
    <source>
        <dbReference type="PROSITE-ProRule" id="PRU00302"/>
    </source>
</evidence>
<feature type="domain" description="Sushi" evidence="8">
    <location>
        <begin position="439"/>
        <end position="499"/>
    </location>
</feature>
<accession>A0AAV2SBN3</accession>
<feature type="domain" description="Ig-like" evidence="7">
    <location>
        <begin position="163"/>
        <end position="246"/>
    </location>
</feature>
<reference evidence="9 10" key="1">
    <citation type="submission" date="2024-05" db="EMBL/GenBank/DDBJ databases">
        <authorList>
            <person name="Wallberg A."/>
        </authorList>
    </citation>
    <scope>NUCLEOTIDE SEQUENCE [LARGE SCALE GENOMIC DNA]</scope>
</reference>
<feature type="disulfide bond" evidence="5">
    <location>
        <begin position="350"/>
        <end position="377"/>
    </location>
</feature>
<dbReference type="SMART" id="SM00032">
    <property type="entry name" value="CCP"/>
    <property type="match status" value="5"/>
</dbReference>
<keyword evidence="6" id="KW-0732">Signal</keyword>
<feature type="disulfide bond" evidence="5">
    <location>
        <begin position="409"/>
        <end position="436"/>
    </location>
</feature>
<dbReference type="PROSITE" id="PS50923">
    <property type="entry name" value="SUSHI"/>
    <property type="match status" value="5"/>
</dbReference>
<feature type="domain" description="Sushi" evidence="8">
    <location>
        <begin position="82"/>
        <end position="150"/>
    </location>
</feature>
<feature type="domain" description="Sushi" evidence="8">
    <location>
        <begin position="263"/>
        <end position="320"/>
    </location>
</feature>
<dbReference type="InterPro" id="IPR050350">
    <property type="entry name" value="Compl-Cell_Adhes-Reg"/>
</dbReference>
<name>A0AAV2SBN3_MEGNR</name>
<evidence type="ECO:0000256" key="4">
    <source>
        <dbReference type="ARBA" id="ARBA00023180"/>
    </source>
</evidence>
<dbReference type="CDD" id="cd00033">
    <property type="entry name" value="CCP"/>
    <property type="match status" value="5"/>
</dbReference>
<evidence type="ECO:0000256" key="2">
    <source>
        <dbReference type="ARBA" id="ARBA00022737"/>
    </source>
</evidence>
<dbReference type="Gene3D" id="2.10.70.10">
    <property type="entry name" value="Complement Module, domain 1"/>
    <property type="match status" value="5"/>
</dbReference>
<evidence type="ECO:0008006" key="11">
    <source>
        <dbReference type="Google" id="ProtNLM"/>
    </source>
</evidence>
<dbReference type="AlphaFoldDB" id="A0AAV2SBN3"/>
<sequence>MWFLSIYGLCVISNAIKMMIYNTNFHCINYIFFPFIFNIDRCEICDITARGDRMLMQVGCIKQKWTGPLIMTSEAKKHVNMAKCHIHLHILIRSAFAEVSRVKISHNLEFSHGSSISAHCLIPGKFKLIGDSLLTCLNGRWKGRFPICIHTNAYTNYSDDLPPALQWTVSRGAGLLDSSGTLVMLPGSILHMDCLFPRLQGNPTWTWTQNYRQYPTGWAIDQEERELHYRLSIYYAKTRDSGMFTCLTPNGLSNFIHILFKDVKCPVVDGGHLLQVLGNNEVLGTTLTFSCPTGYTLTGPQSLTCLPTGLWSDVVPRCSMVRCPSLRPEDPQLQVRSINTSYTGTAVFICVPGYRLLGPRFIRCTSNGSWTDVVPTCEEILCPIPREPGNGWISWIGTLRVGDAVTFDCNKGYTLRGHSLSFCQKDATWTHKTPKCIVSCPHPGDPDQGRIKPRRSQYPLNSTISVTCHPGYRQPNDATNAVTCLRSRAWSGPIPHCQPDYGYMHQEHL</sequence>
<feature type="domain" description="Sushi" evidence="8">
    <location>
        <begin position="321"/>
        <end position="379"/>
    </location>
</feature>
<keyword evidence="3 5" id="KW-1015">Disulfide bond</keyword>
<evidence type="ECO:0000259" key="7">
    <source>
        <dbReference type="PROSITE" id="PS50835"/>
    </source>
</evidence>
<keyword evidence="10" id="KW-1185">Reference proteome</keyword>
<evidence type="ECO:0000259" key="8">
    <source>
        <dbReference type="PROSITE" id="PS50923"/>
    </source>
</evidence>
<feature type="chain" id="PRO_5043360056" description="Locomotion-related protein Hikaru genki" evidence="6">
    <location>
        <begin position="16"/>
        <end position="509"/>
    </location>
</feature>
<dbReference type="InterPro" id="IPR035976">
    <property type="entry name" value="Sushi/SCR/CCP_sf"/>
</dbReference>
<feature type="disulfide bond" evidence="5">
    <location>
        <begin position="291"/>
        <end position="318"/>
    </location>
</feature>
<gene>
    <name evidence="9" type="ORF">MNOR_LOCUS34733</name>
</gene>
<dbReference type="InterPro" id="IPR000436">
    <property type="entry name" value="Sushi_SCR_CCP_dom"/>
</dbReference>
<proteinExistence type="predicted"/>
<evidence type="ECO:0000256" key="6">
    <source>
        <dbReference type="SAM" id="SignalP"/>
    </source>
</evidence>
<dbReference type="PANTHER" id="PTHR19325">
    <property type="entry name" value="COMPLEMENT COMPONENT-RELATED SUSHI DOMAIN-CONTAINING"/>
    <property type="match status" value="1"/>
</dbReference>
<organism evidence="9 10">
    <name type="scientific">Meganyctiphanes norvegica</name>
    <name type="common">Northern krill</name>
    <name type="synonym">Thysanopoda norvegica</name>
    <dbReference type="NCBI Taxonomy" id="48144"/>
    <lineage>
        <taxon>Eukaryota</taxon>
        <taxon>Metazoa</taxon>
        <taxon>Ecdysozoa</taxon>
        <taxon>Arthropoda</taxon>
        <taxon>Crustacea</taxon>
        <taxon>Multicrustacea</taxon>
        <taxon>Malacostraca</taxon>
        <taxon>Eumalacostraca</taxon>
        <taxon>Eucarida</taxon>
        <taxon>Euphausiacea</taxon>
        <taxon>Euphausiidae</taxon>
        <taxon>Meganyctiphanes</taxon>
    </lineage>
</organism>
<evidence type="ECO:0000313" key="10">
    <source>
        <dbReference type="Proteomes" id="UP001497623"/>
    </source>
</evidence>
<dbReference type="Gene3D" id="2.60.40.10">
    <property type="entry name" value="Immunoglobulins"/>
    <property type="match status" value="1"/>
</dbReference>
<feature type="non-terminal residue" evidence="9">
    <location>
        <position position="509"/>
    </location>
</feature>
<evidence type="ECO:0000256" key="3">
    <source>
        <dbReference type="ARBA" id="ARBA00023157"/>
    </source>
</evidence>
<dbReference type="InterPro" id="IPR013783">
    <property type="entry name" value="Ig-like_fold"/>
</dbReference>
<dbReference type="Pfam" id="PF00084">
    <property type="entry name" value="Sushi"/>
    <property type="match status" value="4"/>
</dbReference>
<evidence type="ECO:0000256" key="1">
    <source>
        <dbReference type="ARBA" id="ARBA00022659"/>
    </source>
</evidence>
<keyword evidence="2" id="KW-0677">Repeat</keyword>
<dbReference type="EMBL" id="CAXKWB010054686">
    <property type="protein sequence ID" value="CAL4176079.1"/>
    <property type="molecule type" value="Genomic_DNA"/>
</dbReference>
<dbReference type="SUPFAM" id="SSF48726">
    <property type="entry name" value="Immunoglobulin"/>
    <property type="match status" value="1"/>
</dbReference>
<dbReference type="Proteomes" id="UP001497623">
    <property type="component" value="Unassembled WGS sequence"/>
</dbReference>
<dbReference type="InterPro" id="IPR036179">
    <property type="entry name" value="Ig-like_dom_sf"/>
</dbReference>
<comment type="caution">
    <text evidence="9">The sequence shown here is derived from an EMBL/GenBank/DDBJ whole genome shotgun (WGS) entry which is preliminary data.</text>
</comment>
<protein>
    <recommendedName>
        <fullName evidence="11">Locomotion-related protein Hikaru genki</fullName>
    </recommendedName>
</protein>
<feature type="domain" description="Sushi" evidence="8">
    <location>
        <begin position="380"/>
        <end position="438"/>
    </location>
</feature>
<evidence type="ECO:0000313" key="9">
    <source>
        <dbReference type="EMBL" id="CAL4176079.1"/>
    </source>
</evidence>
<feature type="signal peptide" evidence="6">
    <location>
        <begin position="1"/>
        <end position="15"/>
    </location>
</feature>
<dbReference type="PANTHER" id="PTHR19325:SF575">
    <property type="entry name" value="LOCOMOTION-RELATED PROTEIN HIKARU GENKI"/>
    <property type="match status" value="1"/>
</dbReference>
<dbReference type="InterPro" id="IPR007110">
    <property type="entry name" value="Ig-like_dom"/>
</dbReference>